<protein>
    <recommendedName>
        <fullName evidence="4">Transcription elongation factor</fullName>
    </recommendedName>
</protein>
<dbReference type="EMBL" id="LT629745">
    <property type="protein sequence ID" value="SDS42254.1"/>
    <property type="molecule type" value="Genomic_DNA"/>
</dbReference>
<evidence type="ECO:0000313" key="3">
    <source>
        <dbReference type="Proteomes" id="UP000198858"/>
    </source>
</evidence>
<sequence>MVANKEELFYKCLDTVNRQIEKYQKEMDQIRESMENNDAHTDYDEDDTKGQLLGDFEKYAEYLDNSRKMKEKLSRIDKKHYTEQIDFGSIVETSESYYFISAALGKIVLEEGSSVYAISTEAPIYQEMKGKKAGDSFSFNGTDHKILNVH</sequence>
<name>A0A1H1S2T4_9FLAO</name>
<keyword evidence="1" id="KW-0175">Coiled coil</keyword>
<keyword evidence="3" id="KW-1185">Reference proteome</keyword>
<reference evidence="2 3" key="1">
    <citation type="submission" date="2016-10" db="EMBL/GenBank/DDBJ databases">
        <authorList>
            <person name="Varghese N."/>
            <person name="Submissions S."/>
        </authorList>
    </citation>
    <scope>NUCLEOTIDE SEQUENCE [LARGE SCALE GENOMIC DNA]</scope>
    <source>
        <strain evidence="2 3">Mar_2010_102</strain>
    </source>
</reference>
<evidence type="ECO:0000313" key="2">
    <source>
        <dbReference type="EMBL" id="SDS42254.1"/>
    </source>
</evidence>
<accession>A0A1H1S2T4</accession>
<evidence type="ECO:0008006" key="4">
    <source>
        <dbReference type="Google" id="ProtNLM"/>
    </source>
</evidence>
<dbReference type="Proteomes" id="UP000198858">
    <property type="component" value="Chromosome I"/>
</dbReference>
<dbReference type="RefSeq" id="WP_026934441.1">
    <property type="nucleotide sequence ID" value="NZ_LT629745.1"/>
</dbReference>
<dbReference type="AlphaFoldDB" id="A0A1H1S2T4"/>
<gene>
    <name evidence="2" type="ORF">SAMN04488552_3116</name>
</gene>
<feature type="coiled-coil region" evidence="1">
    <location>
        <begin position="13"/>
        <end position="40"/>
    </location>
</feature>
<organism evidence="2 3">
    <name type="scientific">Christiangramia echinicola</name>
    <dbReference type="NCBI Taxonomy" id="279359"/>
    <lineage>
        <taxon>Bacteria</taxon>
        <taxon>Pseudomonadati</taxon>
        <taxon>Bacteroidota</taxon>
        <taxon>Flavobacteriia</taxon>
        <taxon>Flavobacteriales</taxon>
        <taxon>Flavobacteriaceae</taxon>
        <taxon>Christiangramia</taxon>
    </lineage>
</organism>
<proteinExistence type="predicted"/>
<evidence type="ECO:0000256" key="1">
    <source>
        <dbReference type="SAM" id="Coils"/>
    </source>
</evidence>
<dbReference type="STRING" id="1250231.SAMN04488552_3116"/>